<keyword evidence="2" id="KW-0240">DNA-directed RNA polymerase</keyword>
<evidence type="ECO:0000313" key="7">
    <source>
        <dbReference type="Proteomes" id="UP000729402"/>
    </source>
</evidence>
<keyword evidence="3" id="KW-0804">Transcription</keyword>
<feature type="compositionally biased region" description="Basic and acidic residues" evidence="5">
    <location>
        <begin position="1"/>
        <end position="12"/>
    </location>
</feature>
<dbReference type="InterPro" id="IPR007811">
    <property type="entry name" value="RPC4"/>
</dbReference>
<keyword evidence="4" id="KW-0539">Nucleus</keyword>
<organism evidence="6 7">
    <name type="scientific">Zizania palustris</name>
    <name type="common">Northern wild rice</name>
    <dbReference type="NCBI Taxonomy" id="103762"/>
    <lineage>
        <taxon>Eukaryota</taxon>
        <taxon>Viridiplantae</taxon>
        <taxon>Streptophyta</taxon>
        <taxon>Embryophyta</taxon>
        <taxon>Tracheophyta</taxon>
        <taxon>Spermatophyta</taxon>
        <taxon>Magnoliopsida</taxon>
        <taxon>Liliopsida</taxon>
        <taxon>Poales</taxon>
        <taxon>Poaceae</taxon>
        <taxon>BOP clade</taxon>
        <taxon>Oryzoideae</taxon>
        <taxon>Oryzeae</taxon>
        <taxon>Zizaniinae</taxon>
        <taxon>Zizania</taxon>
    </lineage>
</organism>
<dbReference type="OrthoDB" id="747670at2759"/>
<evidence type="ECO:0000313" key="6">
    <source>
        <dbReference type="EMBL" id="KAG8070797.1"/>
    </source>
</evidence>
<reference evidence="6" key="1">
    <citation type="journal article" date="2021" name="bioRxiv">
        <title>Whole Genome Assembly and Annotation of Northern Wild Rice, Zizania palustris L., Supports a Whole Genome Duplication in the Zizania Genus.</title>
        <authorList>
            <person name="Haas M."/>
            <person name="Kono T."/>
            <person name="Macchietto M."/>
            <person name="Millas R."/>
            <person name="McGilp L."/>
            <person name="Shao M."/>
            <person name="Duquette J."/>
            <person name="Hirsch C.N."/>
            <person name="Kimball J."/>
        </authorList>
    </citation>
    <scope>NUCLEOTIDE SEQUENCE</scope>
    <source>
        <tissue evidence="6">Fresh leaf tissue</tissue>
    </source>
</reference>
<evidence type="ECO:0000256" key="3">
    <source>
        <dbReference type="ARBA" id="ARBA00023163"/>
    </source>
</evidence>
<reference evidence="6" key="2">
    <citation type="submission" date="2021-02" db="EMBL/GenBank/DDBJ databases">
        <authorList>
            <person name="Kimball J.A."/>
            <person name="Haas M.W."/>
            <person name="Macchietto M."/>
            <person name="Kono T."/>
            <person name="Duquette J."/>
            <person name="Shao M."/>
        </authorList>
    </citation>
    <scope>NUCLEOTIDE SEQUENCE</scope>
    <source>
        <tissue evidence="6">Fresh leaf tissue</tissue>
    </source>
</reference>
<feature type="compositionally biased region" description="Basic residues" evidence="5">
    <location>
        <begin position="22"/>
        <end position="34"/>
    </location>
</feature>
<gene>
    <name evidence="6" type="ORF">GUJ93_ZPchr0006g43453</name>
</gene>
<protein>
    <submittedName>
        <fullName evidence="6">Uncharacterized protein</fullName>
    </submittedName>
</protein>
<evidence type="ECO:0000256" key="2">
    <source>
        <dbReference type="ARBA" id="ARBA00022478"/>
    </source>
</evidence>
<feature type="region of interest" description="Disordered" evidence="5">
    <location>
        <begin position="139"/>
        <end position="159"/>
    </location>
</feature>
<dbReference type="Proteomes" id="UP000729402">
    <property type="component" value="Unassembled WGS sequence"/>
</dbReference>
<evidence type="ECO:0000256" key="4">
    <source>
        <dbReference type="ARBA" id="ARBA00023242"/>
    </source>
</evidence>
<keyword evidence="7" id="KW-1185">Reference proteome</keyword>
<comment type="caution">
    <text evidence="6">The sequence shown here is derived from an EMBL/GenBank/DDBJ whole genome shotgun (WGS) entry which is preliminary data.</text>
</comment>
<name>A0A8J5SK17_ZIZPA</name>
<feature type="region of interest" description="Disordered" evidence="5">
    <location>
        <begin position="85"/>
        <end position="106"/>
    </location>
</feature>
<dbReference type="PANTHER" id="PTHR13408:SF0">
    <property type="entry name" value="DNA-DIRECTED RNA POLYMERASE III SUBUNIT RPC4"/>
    <property type="match status" value="1"/>
</dbReference>
<accession>A0A8J5SK17</accession>
<evidence type="ECO:0000256" key="1">
    <source>
        <dbReference type="ARBA" id="ARBA00004123"/>
    </source>
</evidence>
<evidence type="ECO:0000256" key="5">
    <source>
        <dbReference type="SAM" id="MobiDB-lite"/>
    </source>
</evidence>
<dbReference type="EMBL" id="JAAALK010000283">
    <property type="protein sequence ID" value="KAG8070797.1"/>
    <property type="molecule type" value="Genomic_DNA"/>
</dbReference>
<dbReference type="PANTHER" id="PTHR13408">
    <property type="entry name" value="DNA-DIRECTED RNA POLYMERASE III"/>
    <property type="match status" value="1"/>
</dbReference>
<comment type="subcellular location">
    <subcellularLocation>
        <location evidence="1">Nucleus</location>
    </subcellularLocation>
</comment>
<feature type="region of interest" description="Disordered" evidence="5">
    <location>
        <begin position="1"/>
        <end position="39"/>
    </location>
</feature>
<dbReference type="Pfam" id="PF05132">
    <property type="entry name" value="RNA_pol_Rpc4"/>
    <property type="match status" value="1"/>
</dbReference>
<sequence>MDNKGKRTKDSDDSSPSPPRKGNGKLKFAPKVRPKKDPKIAPKMEIQEESKDYTISKDVMMKLRIPQDYTHTNYPITLPLRRPYSGNPAIPDEEEFEQSSSNRDHDGKLTAAKELGLTASMDKPELIFFQLPLLPKEKSVTEEESTTSKRHQPKQGCRLNEFPGGLMGKMLVYRSGKVKMKLGDVQFDVSAGVECIFAQEVVAINTREKHCCSLGEISKCAVVTPDTDYLLGSIEAEYRE</sequence>
<dbReference type="GO" id="GO:0042797">
    <property type="term" value="P:tRNA transcription by RNA polymerase III"/>
    <property type="evidence" value="ECO:0007669"/>
    <property type="project" value="TreeGrafter"/>
</dbReference>
<proteinExistence type="predicted"/>
<dbReference type="GO" id="GO:0003677">
    <property type="term" value="F:DNA binding"/>
    <property type="evidence" value="ECO:0007669"/>
    <property type="project" value="InterPro"/>
</dbReference>
<dbReference type="GO" id="GO:0005666">
    <property type="term" value="C:RNA polymerase III complex"/>
    <property type="evidence" value="ECO:0007669"/>
    <property type="project" value="InterPro"/>
</dbReference>
<dbReference type="AlphaFoldDB" id="A0A8J5SK17"/>